<sequence length="810" mass="87661">MIMNESRRISLLILSILFLASGYVSASVSQQKSVKEIVKSMSLEQKAQLVIGTGMYFPLPDSIREKMPPSFGGGLDTSTPYGKMVDKIRGYLPGTAGVTAEYPELGITSQTLADGPAGLRISPSRPGETDTYYCTAFPIATVMASSWDTELVESVGKAMGKEVLEYGADVLLAPALNIQRDPLCGRNFEYYSEDPLVAGKMAAAMVKGIQSNGVGTSIKHFAVNNQETNRMSVDVIVSERALREIYLKGFKIAVQESEPWTVMSSYNKVNGVYASESHDLLTKILRNDWGFKGYVMTDWGGGSDVVAQMNAGNDMIQPGSTATIKTLIEAVESGKLDEAVLDTNVERILNIMVETPRYKGTKISNKPDLKAHAEVTRQTAADGMVLLENNGALPFAKNIKNVAAFGNSSYDFISGGTGSGDVNEAYTVSLLQGLENAGYKTYDELKNTYEAYMEEARKTQDKSRNFLAALMGGKIPVDEMALDATVAEEMAAKADIALITIGRNAGEGGDREAVEGDFYLNKNEKDLIKTVTDAFHAKGKKAVVILNIGGVVETASWSTIPDAVLCAWQPGQEGGNSVVDVLSGKVNPSGKLAQTFPVKYEDGSSSDNFPGVAVKTEGAEDNTADQSGFSMMRRVPWEVVYEEDIYVGYRYFNTFDVPVAYEFGYGKSYTTFEYSHLKLSDKKFDGKVTVSIDVKNTGDVAGKEVVQVYASAPGKHLEKPEEELVAFGKTALLKPGKSATLSFDIDASLLASFDEASTSWITEAGDYTVKVGASSKDIKAKATFSVANDITVQQVSKAMVPQKDFEKMHR</sequence>
<accession>A0A1I0DGN7</accession>
<dbReference type="Pfam" id="PF01915">
    <property type="entry name" value="Glyco_hydro_3_C"/>
    <property type="match status" value="1"/>
</dbReference>
<evidence type="ECO:0000313" key="4">
    <source>
        <dbReference type="EMBL" id="SET31209.1"/>
    </source>
</evidence>
<evidence type="ECO:0000313" key="5">
    <source>
        <dbReference type="Proteomes" id="UP000181981"/>
    </source>
</evidence>
<dbReference type="InterPro" id="IPR002772">
    <property type="entry name" value="Glyco_hydro_3_C"/>
</dbReference>
<dbReference type="PRINTS" id="PR00133">
    <property type="entry name" value="GLHYDRLASE3"/>
</dbReference>
<dbReference type="InterPro" id="IPR001764">
    <property type="entry name" value="Glyco_hydro_3_N"/>
</dbReference>
<dbReference type="EMBL" id="FOHT01000010">
    <property type="protein sequence ID" value="SET31209.1"/>
    <property type="molecule type" value="Genomic_DNA"/>
</dbReference>
<dbReference type="SUPFAM" id="SSF51445">
    <property type="entry name" value="(Trans)glycosidases"/>
    <property type="match status" value="1"/>
</dbReference>
<comment type="similarity">
    <text evidence="1">Belongs to the glycosyl hydrolase 3 family.</text>
</comment>
<name>A0A1I0DGN7_9BACT</name>
<dbReference type="Pfam" id="PF00933">
    <property type="entry name" value="Glyco_hydro_3"/>
    <property type="match status" value="1"/>
</dbReference>
<reference evidence="4 5" key="1">
    <citation type="submission" date="2016-10" db="EMBL/GenBank/DDBJ databases">
        <authorList>
            <person name="de Groot N.N."/>
        </authorList>
    </citation>
    <scope>NUCLEOTIDE SEQUENCE [LARGE SCALE GENOMIC DNA]</scope>
    <source>
        <strain evidence="4 5">DSM 25947</strain>
    </source>
</reference>
<evidence type="ECO:0000259" key="3">
    <source>
        <dbReference type="SMART" id="SM01217"/>
    </source>
</evidence>
<dbReference type="InterPro" id="IPR036962">
    <property type="entry name" value="Glyco_hydro_3_N_sf"/>
</dbReference>
<dbReference type="Gene3D" id="2.60.40.10">
    <property type="entry name" value="Immunoglobulins"/>
    <property type="match status" value="1"/>
</dbReference>
<evidence type="ECO:0000256" key="1">
    <source>
        <dbReference type="ARBA" id="ARBA00005336"/>
    </source>
</evidence>
<dbReference type="GO" id="GO:0005975">
    <property type="term" value="P:carbohydrate metabolic process"/>
    <property type="evidence" value="ECO:0007669"/>
    <property type="project" value="InterPro"/>
</dbReference>
<dbReference type="SUPFAM" id="SSF52279">
    <property type="entry name" value="Beta-D-glucan exohydrolase, C-terminal domain"/>
    <property type="match status" value="1"/>
</dbReference>
<dbReference type="InterPro" id="IPR026891">
    <property type="entry name" value="Fn3-like"/>
</dbReference>
<organism evidence="4 5">
    <name type="scientific">Draconibacterium orientale</name>
    <dbReference type="NCBI Taxonomy" id="1168034"/>
    <lineage>
        <taxon>Bacteria</taxon>
        <taxon>Pseudomonadati</taxon>
        <taxon>Bacteroidota</taxon>
        <taxon>Bacteroidia</taxon>
        <taxon>Marinilabiliales</taxon>
        <taxon>Prolixibacteraceae</taxon>
        <taxon>Draconibacterium</taxon>
    </lineage>
</organism>
<dbReference type="SMART" id="SM01217">
    <property type="entry name" value="Fn3_like"/>
    <property type="match status" value="1"/>
</dbReference>
<keyword evidence="2" id="KW-0378">Hydrolase</keyword>
<feature type="domain" description="Fibronectin type III-like" evidence="3">
    <location>
        <begin position="704"/>
        <end position="775"/>
    </location>
</feature>
<protein>
    <submittedName>
        <fullName evidence="4">Beta-glucosidase</fullName>
    </submittedName>
</protein>
<proteinExistence type="inferred from homology"/>
<dbReference type="InterPro" id="IPR017853">
    <property type="entry name" value="GH"/>
</dbReference>
<dbReference type="Gene3D" id="3.40.50.1700">
    <property type="entry name" value="Glycoside hydrolase family 3 C-terminal domain"/>
    <property type="match status" value="1"/>
</dbReference>
<dbReference type="FunFam" id="2.60.40.10:FF:000495">
    <property type="entry name" value="Periplasmic beta-glucosidase"/>
    <property type="match status" value="1"/>
</dbReference>
<dbReference type="InterPro" id="IPR050288">
    <property type="entry name" value="Cellulose_deg_GH3"/>
</dbReference>
<dbReference type="Pfam" id="PF14310">
    <property type="entry name" value="Fn3-like"/>
    <property type="match status" value="1"/>
</dbReference>
<evidence type="ECO:0000256" key="2">
    <source>
        <dbReference type="ARBA" id="ARBA00022801"/>
    </source>
</evidence>
<dbReference type="Gene3D" id="3.20.20.300">
    <property type="entry name" value="Glycoside hydrolase, family 3, N-terminal domain"/>
    <property type="match status" value="1"/>
</dbReference>
<dbReference type="GO" id="GO:0008422">
    <property type="term" value="F:beta-glucosidase activity"/>
    <property type="evidence" value="ECO:0007669"/>
    <property type="project" value="UniProtKB-ARBA"/>
</dbReference>
<dbReference type="PANTHER" id="PTHR42715:SF10">
    <property type="entry name" value="BETA-GLUCOSIDASE"/>
    <property type="match status" value="1"/>
</dbReference>
<gene>
    <name evidence="4" type="ORF">SAMN05444285_11041</name>
</gene>
<dbReference type="AlphaFoldDB" id="A0A1I0DGN7"/>
<dbReference type="InterPro" id="IPR036881">
    <property type="entry name" value="Glyco_hydro_3_C_sf"/>
</dbReference>
<dbReference type="Proteomes" id="UP000181981">
    <property type="component" value="Unassembled WGS sequence"/>
</dbReference>
<dbReference type="InterPro" id="IPR013783">
    <property type="entry name" value="Ig-like_fold"/>
</dbReference>
<dbReference type="PANTHER" id="PTHR42715">
    <property type="entry name" value="BETA-GLUCOSIDASE"/>
    <property type="match status" value="1"/>
</dbReference>